<reference evidence="2 3" key="1">
    <citation type="submission" date="2015-12" db="EMBL/GenBank/DDBJ databases">
        <title>Genome sequence of Mucilaginibacter gotjawali.</title>
        <authorList>
            <person name="Lee J.S."/>
            <person name="Lee K.C."/>
            <person name="Kim K.K."/>
            <person name="Lee B.W."/>
        </authorList>
    </citation>
    <scope>NUCLEOTIDE SEQUENCE [LARGE SCALE GENOMIC DNA]</scope>
    <source>
        <strain evidence="2 3">SA3-7</strain>
    </source>
</reference>
<dbReference type="OrthoDB" id="9801454at2"/>
<dbReference type="PANTHER" id="PTHR13939:SF0">
    <property type="entry name" value="NMN AMIDOHYDROLASE-LIKE PROTEIN YFAY"/>
    <property type="match status" value="1"/>
</dbReference>
<evidence type="ECO:0000256" key="1">
    <source>
        <dbReference type="HAMAP-Rule" id="MF_00226"/>
    </source>
</evidence>
<dbReference type="NCBIfam" id="TIGR00177">
    <property type="entry name" value="molyb_syn"/>
    <property type="match status" value="1"/>
</dbReference>
<dbReference type="NCBIfam" id="TIGR00200">
    <property type="entry name" value="cinA_nterm"/>
    <property type="match status" value="1"/>
</dbReference>
<dbReference type="NCBIfam" id="NF001813">
    <property type="entry name" value="PRK00549.1"/>
    <property type="match status" value="1"/>
</dbReference>
<keyword evidence="2" id="KW-0378">Hydrolase</keyword>
<dbReference type="Pfam" id="PF18146">
    <property type="entry name" value="CinA_KH"/>
    <property type="match status" value="1"/>
</dbReference>
<dbReference type="SMART" id="SM00852">
    <property type="entry name" value="MoCF_biosynth"/>
    <property type="match status" value="1"/>
</dbReference>
<dbReference type="InterPro" id="IPR008135">
    <property type="entry name" value="Competence-induced_CinA"/>
</dbReference>
<dbReference type="AlphaFoldDB" id="A0A120MZ06"/>
<dbReference type="Proteomes" id="UP000218263">
    <property type="component" value="Chromosome"/>
</dbReference>
<dbReference type="Pfam" id="PF00994">
    <property type="entry name" value="MoCF_biosynth"/>
    <property type="match status" value="1"/>
</dbReference>
<dbReference type="CDD" id="cd00885">
    <property type="entry name" value="cinA"/>
    <property type="match status" value="1"/>
</dbReference>
<dbReference type="RefSeq" id="WP_096352886.1">
    <property type="nucleotide sequence ID" value="NZ_AP017313.1"/>
</dbReference>
<evidence type="ECO:0000313" key="3">
    <source>
        <dbReference type="Proteomes" id="UP000218263"/>
    </source>
</evidence>
<evidence type="ECO:0000313" key="2">
    <source>
        <dbReference type="EMBL" id="BAU54808.1"/>
    </source>
</evidence>
<dbReference type="Pfam" id="PF02464">
    <property type="entry name" value="CinA"/>
    <property type="match status" value="1"/>
</dbReference>
<dbReference type="HAMAP" id="MF_00226_B">
    <property type="entry name" value="CinA_B"/>
    <property type="match status" value="1"/>
</dbReference>
<dbReference type="InterPro" id="IPR001453">
    <property type="entry name" value="MoaB/Mog_dom"/>
</dbReference>
<dbReference type="InterPro" id="IPR050101">
    <property type="entry name" value="CinA"/>
</dbReference>
<dbReference type="NCBIfam" id="TIGR00199">
    <property type="entry name" value="PncC_domain"/>
    <property type="match status" value="1"/>
</dbReference>
<dbReference type="InterPro" id="IPR036653">
    <property type="entry name" value="CinA-like_C"/>
</dbReference>
<dbReference type="InterPro" id="IPR036425">
    <property type="entry name" value="MoaB/Mog-like_dom_sf"/>
</dbReference>
<dbReference type="EMBL" id="AP017313">
    <property type="protein sequence ID" value="BAU54808.1"/>
    <property type="molecule type" value="Genomic_DNA"/>
</dbReference>
<protein>
    <recommendedName>
        <fullName evidence="1">CinA-like protein</fullName>
    </recommendedName>
</protein>
<gene>
    <name evidence="2" type="primary">pncC</name>
    <name evidence="2" type="ORF">MgSA37_02986</name>
</gene>
<dbReference type="SUPFAM" id="SSF53218">
    <property type="entry name" value="Molybdenum cofactor biosynthesis proteins"/>
    <property type="match status" value="1"/>
</dbReference>
<proteinExistence type="inferred from homology"/>
<keyword evidence="3" id="KW-1185">Reference proteome</keyword>
<dbReference type="InterPro" id="IPR041424">
    <property type="entry name" value="CinA_KH"/>
</dbReference>
<dbReference type="SUPFAM" id="SSF142433">
    <property type="entry name" value="CinA-like"/>
    <property type="match status" value="1"/>
</dbReference>
<sequence>MLAEIITIGDEILIGQIVDTNSAWMAHELNNIGIRIKQISSVSDDRQHILTALDEAAGRADVILITGGLGPTKDDITKKTLCEYFGVGMVLNQEALDNVQNIFQRLRGTLTGLLEVNKQQALVPQNCVVIQNKNGTAPGMWFNEKGKIFVSMPGVPHEMMYMMEDDVIPKLKSSLVLPVIIHKTILTVGEGESYLAERIADIEDSLPAHIKLAYLPKLGQVRLRLSGYGENEALLKQEVNEYAQKIIERVANVVAAEEDIPIEKAILDYMDGKGLTLSIAESCTGGYISQLFTQHPGASRVFFGGGVTYSNELKEIILGVKKDTLAQFGAVSKEVATEMVEGALRNFKSGYAIAVTGIAGPDGGTAEKPVGTVYIAVANVNKTIVKKLTFGNKRRQNIERSAISALNMLNTLLHDSGKLG</sequence>
<accession>A0A120MZ06</accession>
<dbReference type="PANTHER" id="PTHR13939">
    <property type="entry name" value="NICOTINAMIDE-NUCLEOTIDE AMIDOHYDROLASE PNCC"/>
    <property type="match status" value="1"/>
</dbReference>
<dbReference type="PIRSF" id="PIRSF006728">
    <property type="entry name" value="CinA"/>
    <property type="match status" value="1"/>
</dbReference>
<dbReference type="GO" id="GO:0016787">
    <property type="term" value="F:hydrolase activity"/>
    <property type="evidence" value="ECO:0007669"/>
    <property type="project" value="UniProtKB-KW"/>
</dbReference>
<dbReference type="InterPro" id="IPR008136">
    <property type="entry name" value="CinA_C"/>
</dbReference>
<dbReference type="Gene3D" id="3.40.980.10">
    <property type="entry name" value="MoaB/Mog-like domain"/>
    <property type="match status" value="1"/>
</dbReference>
<dbReference type="Gene3D" id="3.90.950.20">
    <property type="entry name" value="CinA-like"/>
    <property type="match status" value="1"/>
</dbReference>
<name>A0A120MZ06_9SPHI</name>
<organism evidence="2 3">
    <name type="scientific">Mucilaginibacter gotjawali</name>
    <dbReference type="NCBI Taxonomy" id="1550579"/>
    <lineage>
        <taxon>Bacteria</taxon>
        <taxon>Pseudomonadati</taxon>
        <taxon>Bacteroidota</taxon>
        <taxon>Sphingobacteriia</taxon>
        <taxon>Sphingobacteriales</taxon>
        <taxon>Sphingobacteriaceae</taxon>
        <taxon>Mucilaginibacter</taxon>
    </lineage>
</organism>
<comment type="similarity">
    <text evidence="1">Belongs to the CinA family.</text>
</comment>
<dbReference type="KEGG" id="mgot:MgSA37_02986"/>